<keyword evidence="3" id="KW-1185">Reference proteome</keyword>
<gene>
    <name evidence="2" type="ORF">CATMQ487_03430</name>
</gene>
<dbReference type="SUPFAM" id="SSF53067">
    <property type="entry name" value="Actin-like ATPase domain"/>
    <property type="match status" value="1"/>
</dbReference>
<protein>
    <recommendedName>
        <fullName evidence="1">2Fe-2S ferredoxin-type domain-containing protein</fullName>
    </recommendedName>
</protein>
<dbReference type="InterPro" id="IPR012675">
    <property type="entry name" value="Beta-grasp_dom_sf"/>
</dbReference>
<dbReference type="RefSeq" id="WP_251971666.1">
    <property type="nucleotide sequence ID" value="NZ_AP025730.1"/>
</dbReference>
<dbReference type="Pfam" id="PF14574">
    <property type="entry name" value="RACo_C_ter"/>
    <property type="match status" value="1"/>
</dbReference>
<dbReference type="EMBL" id="AP025730">
    <property type="protein sequence ID" value="BDI03373.1"/>
    <property type="molecule type" value="Genomic_DNA"/>
</dbReference>
<reference evidence="2" key="1">
    <citation type="submission" date="2022-04" db="EMBL/GenBank/DDBJ databases">
        <title>Whole genome sequence of Sphaerotilus sp. FB-5.</title>
        <authorList>
            <person name="Takeda M."/>
            <person name="Narihara S."/>
            <person name="Akimoto M."/>
            <person name="Akimoto R."/>
            <person name="Nishiyashiki S."/>
            <person name="Murakami T."/>
        </authorList>
    </citation>
    <scope>NUCLEOTIDE SEQUENCE</scope>
    <source>
        <strain evidence="2">FB-5</strain>
    </source>
</reference>
<dbReference type="InterPro" id="IPR036010">
    <property type="entry name" value="2Fe-2S_ferredoxin-like_sf"/>
</dbReference>
<dbReference type="InterPro" id="IPR040506">
    <property type="entry name" value="RACo_linker"/>
</dbReference>
<dbReference type="InterPro" id="IPR027980">
    <property type="entry name" value="RACo_C"/>
</dbReference>
<dbReference type="Gene3D" id="3.30.420.480">
    <property type="entry name" value="Domain of unknown function (DUF4445)"/>
    <property type="match status" value="1"/>
</dbReference>
<evidence type="ECO:0000313" key="2">
    <source>
        <dbReference type="EMBL" id="BDI03373.1"/>
    </source>
</evidence>
<dbReference type="InterPro" id="IPR042259">
    <property type="entry name" value="Raco-like_middle_sf"/>
</dbReference>
<dbReference type="PANTHER" id="PTHR42895">
    <property type="entry name" value="IRON-SULFUR CLUSTER-BINDING PROTEIN-RELATED"/>
    <property type="match status" value="1"/>
</dbReference>
<dbReference type="SUPFAM" id="SSF54292">
    <property type="entry name" value="2Fe-2S ferredoxin-like"/>
    <property type="match status" value="1"/>
</dbReference>
<name>A0ABN6PG90_9BURK</name>
<dbReference type="Pfam" id="PF00111">
    <property type="entry name" value="Fer2"/>
    <property type="match status" value="1"/>
</dbReference>
<dbReference type="Gene3D" id="3.10.20.880">
    <property type="match status" value="1"/>
</dbReference>
<dbReference type="Pfam" id="PF17651">
    <property type="entry name" value="Raco_middle"/>
    <property type="match status" value="1"/>
</dbReference>
<dbReference type="InterPro" id="IPR043129">
    <property type="entry name" value="ATPase_NBD"/>
</dbReference>
<organism evidence="2 3">
    <name type="scientific">Sphaerotilus microaerophilus</name>
    <dbReference type="NCBI Taxonomy" id="2914710"/>
    <lineage>
        <taxon>Bacteria</taxon>
        <taxon>Pseudomonadati</taxon>
        <taxon>Pseudomonadota</taxon>
        <taxon>Betaproteobacteria</taxon>
        <taxon>Burkholderiales</taxon>
        <taxon>Sphaerotilaceae</taxon>
        <taxon>Sphaerotilus</taxon>
    </lineage>
</organism>
<proteinExistence type="predicted"/>
<dbReference type="Gene3D" id="3.10.20.30">
    <property type="match status" value="1"/>
</dbReference>
<sequence length="619" mass="64739">MTELPHHRPHRIDVPALDRQIDCREDETLFAAARRAGLRIVGACGGRGHCGSCIVRVTEGRVHREGEGAHRKWLRACCIQPRSDLTLEVAPRSLAPIVRADVRTGGEAAPLPLDPSLTAVELTLPPATLQDLASDADRLRRVLAERAEPIEPAAIDWAASAALPGVLRQHGWQVQARLRQAQAGGPLTVASVARPGAPLLGLAVDLGTTNAAAFLVDLASGRRLASLGLENPQVAWGADLISRINHAIKEPDTAEALRRAAVGAIQSLAHDLTRAVGAAVTDIADAVVCGNTAMQHLLAGWPVAQLGRAPFVAAALEAVDVAADRLGLALGPGAALHLAPSIGGFVGGDHVTALLATEAIWQAPGVTLVMDIGTNTEISLVHDGRILSASCPSGPALEGGHIGSGMRAAEGAIERVEVVDDALRLQVIGGGVPVGLCGSGVLDALAAFVGAGWIDARGRIVAGRHPSIAEVDGVRAITLAEETEERHRLIPAVRFSQHDVRAVQLAKSAIRTGVKLLCAEAGLDESQIHRFVIAGAFGAYIRVESARAIGLLPPLPPAPDGTSRFQQVGNAAGLGVQQMLSSRERRARAAQIARQARYVELSTRSDFQKSFLQHIGFGS</sequence>
<dbReference type="InterPro" id="IPR001041">
    <property type="entry name" value="2Fe-2S_ferredoxin-type"/>
</dbReference>
<dbReference type="CDD" id="cd00207">
    <property type="entry name" value="fer2"/>
    <property type="match status" value="1"/>
</dbReference>
<feature type="domain" description="2Fe-2S ferredoxin-type" evidence="1">
    <location>
        <begin position="10"/>
        <end position="93"/>
    </location>
</feature>
<accession>A0ABN6PG90</accession>
<dbReference type="InterPro" id="IPR052911">
    <property type="entry name" value="Corrinoid_activation_enz"/>
</dbReference>
<dbReference type="PROSITE" id="PS51085">
    <property type="entry name" value="2FE2S_FER_2"/>
    <property type="match status" value="1"/>
</dbReference>
<dbReference type="Pfam" id="PF17650">
    <property type="entry name" value="RACo_linker"/>
    <property type="match status" value="1"/>
</dbReference>
<dbReference type="InterPro" id="IPR041414">
    <property type="entry name" value="Raco-like_middle"/>
</dbReference>
<evidence type="ECO:0000313" key="3">
    <source>
        <dbReference type="Proteomes" id="UP001057498"/>
    </source>
</evidence>
<evidence type="ECO:0000259" key="1">
    <source>
        <dbReference type="PROSITE" id="PS51085"/>
    </source>
</evidence>
<dbReference type="Proteomes" id="UP001057498">
    <property type="component" value="Chromosome"/>
</dbReference>
<dbReference type="PANTHER" id="PTHR42895:SF1">
    <property type="entry name" value="IRON-SULFUR CLUSTER PROTEIN"/>
    <property type="match status" value="1"/>
</dbReference>